<dbReference type="SUPFAM" id="SSF51735">
    <property type="entry name" value="NAD(P)-binding Rossmann-fold domains"/>
    <property type="match status" value="1"/>
</dbReference>
<name>A0A450T450_9GAMM</name>
<reference evidence="3" key="1">
    <citation type="submission" date="2019-02" db="EMBL/GenBank/DDBJ databases">
        <authorList>
            <person name="Gruber-Vodicka R. H."/>
            <person name="Seah K. B. B."/>
        </authorList>
    </citation>
    <scope>NUCLEOTIDE SEQUENCE</scope>
    <source>
        <strain evidence="3">BECK_BZ131</strain>
    </source>
</reference>
<feature type="domain" description="NAD-dependent epimerase/dehydratase" evidence="2">
    <location>
        <begin position="98"/>
        <end position="332"/>
    </location>
</feature>
<protein>
    <submittedName>
        <fullName evidence="3">UDP-glucuronate 4-epimerase</fullName>
    </submittedName>
</protein>
<dbReference type="PANTHER" id="PTHR43574">
    <property type="entry name" value="EPIMERASE-RELATED"/>
    <property type="match status" value="1"/>
</dbReference>
<dbReference type="CDD" id="cd05253">
    <property type="entry name" value="UDP_GE_SDE_e"/>
    <property type="match status" value="1"/>
</dbReference>
<evidence type="ECO:0000256" key="1">
    <source>
        <dbReference type="ARBA" id="ARBA00023027"/>
    </source>
</evidence>
<dbReference type="Gene3D" id="3.40.50.720">
    <property type="entry name" value="NAD(P)-binding Rossmann-like Domain"/>
    <property type="match status" value="1"/>
</dbReference>
<dbReference type="Pfam" id="PF01370">
    <property type="entry name" value="Epimerase"/>
    <property type="match status" value="1"/>
</dbReference>
<evidence type="ECO:0000313" key="3">
    <source>
        <dbReference type="EMBL" id="VFJ61406.1"/>
    </source>
</evidence>
<accession>A0A450T450</accession>
<dbReference type="PRINTS" id="PR01713">
    <property type="entry name" value="NUCEPIMERASE"/>
</dbReference>
<keyword evidence="1" id="KW-0520">NAD</keyword>
<dbReference type="InterPro" id="IPR001509">
    <property type="entry name" value="Epimerase_deHydtase"/>
</dbReference>
<gene>
    <name evidence="3" type="ORF">BECKFW1821C_GA0114237_100160</name>
</gene>
<evidence type="ECO:0000259" key="2">
    <source>
        <dbReference type="Pfam" id="PF01370"/>
    </source>
</evidence>
<dbReference type="EMBL" id="CAADFE010000001">
    <property type="protein sequence ID" value="VFJ61406.1"/>
    <property type="molecule type" value="Genomic_DNA"/>
</dbReference>
<organism evidence="3">
    <name type="scientific">Candidatus Kentrum sp. FW</name>
    <dbReference type="NCBI Taxonomy" id="2126338"/>
    <lineage>
        <taxon>Bacteria</taxon>
        <taxon>Pseudomonadati</taxon>
        <taxon>Pseudomonadota</taxon>
        <taxon>Gammaproteobacteria</taxon>
        <taxon>Candidatus Kentrum</taxon>
    </lineage>
</organism>
<sequence length="418" mass="47165">MSTEILAQPSRNQQTRFSIELVRYFRDRRVVLGKNTSEVKDTEYNLAITGRPGMDPWRVKNWLRLGSLVPIYGNKRKIFCILPTRYRHMNFPTASGKILVTGAAGFIGAALSGRLLDEGNRVIGVDNLNDYYDVSLKEARLAQLTGYGNFRFVKLDIAHRDEVSKLFAHERPTHVVNLAAQAGVRYSLENPHAYMDANITGFLNILEGCRHGNVAHLVYASSSSVYGANTHLPFRARHNVDHPISLYAATKKSNELMAHCYSHLYGLPTTGLRFFTVYGPWGRPDMAFFSFTRNILADKPIDVFNFGKHRRDFTYIDDIVEALVRVLATPATPNKAWSGEDPDPATSSAPYRLYNIGNNRMVTLEDYIRLLEETLGKKAKRNLLPLQKGEVADTMADVDDLARDFDYCPRTPVEVGIE</sequence>
<dbReference type="InterPro" id="IPR036291">
    <property type="entry name" value="NAD(P)-bd_dom_sf"/>
</dbReference>
<dbReference type="AlphaFoldDB" id="A0A450T450"/>
<proteinExistence type="predicted"/>